<accession>A0A8J3RFQ8</accession>
<keyword evidence="1" id="KW-0472">Membrane</keyword>
<dbReference type="Proteomes" id="UP000616724">
    <property type="component" value="Unassembled WGS sequence"/>
</dbReference>
<dbReference type="InterPro" id="IPR013783">
    <property type="entry name" value="Ig-like_fold"/>
</dbReference>
<feature type="transmembrane region" description="Helical" evidence="1">
    <location>
        <begin position="21"/>
        <end position="43"/>
    </location>
</feature>
<dbReference type="Pfam" id="PF05345">
    <property type="entry name" value="He_PIG"/>
    <property type="match status" value="4"/>
</dbReference>
<dbReference type="GO" id="GO:0016020">
    <property type="term" value="C:membrane"/>
    <property type="evidence" value="ECO:0007669"/>
    <property type="project" value="InterPro"/>
</dbReference>
<keyword evidence="1" id="KW-0812">Transmembrane</keyword>
<protein>
    <recommendedName>
        <fullName evidence="4">Prepilin-type N-terminal cleavage/methylation domain-containing protein</fullName>
    </recommendedName>
</protein>
<dbReference type="Gene3D" id="2.60.40.10">
    <property type="entry name" value="Immunoglobulins"/>
    <property type="match status" value="4"/>
</dbReference>
<evidence type="ECO:0000256" key="1">
    <source>
        <dbReference type="SAM" id="Phobius"/>
    </source>
</evidence>
<evidence type="ECO:0000313" key="2">
    <source>
        <dbReference type="EMBL" id="GIH75431.1"/>
    </source>
</evidence>
<organism evidence="2 3">
    <name type="scientific">Planobispora longispora</name>
    <dbReference type="NCBI Taxonomy" id="28887"/>
    <lineage>
        <taxon>Bacteria</taxon>
        <taxon>Bacillati</taxon>
        <taxon>Actinomycetota</taxon>
        <taxon>Actinomycetes</taxon>
        <taxon>Streptosporangiales</taxon>
        <taxon>Streptosporangiaceae</taxon>
        <taxon>Planobispora</taxon>
    </lineage>
</organism>
<dbReference type="EMBL" id="BOOH01000016">
    <property type="protein sequence ID" value="GIH75431.1"/>
    <property type="molecule type" value="Genomic_DNA"/>
</dbReference>
<keyword evidence="3" id="KW-1185">Reference proteome</keyword>
<dbReference type="InterPro" id="IPR045584">
    <property type="entry name" value="Pilin-like"/>
</dbReference>
<dbReference type="GO" id="GO:0005975">
    <property type="term" value="P:carbohydrate metabolic process"/>
    <property type="evidence" value="ECO:0007669"/>
    <property type="project" value="UniProtKB-ARBA"/>
</dbReference>
<proteinExistence type="predicted"/>
<dbReference type="InterPro" id="IPR015919">
    <property type="entry name" value="Cadherin-like_sf"/>
</dbReference>
<dbReference type="InterPro" id="IPR012902">
    <property type="entry name" value="N_methyl_site"/>
</dbReference>
<dbReference type="PROSITE" id="PS00409">
    <property type="entry name" value="PROKAR_NTER_METHYL"/>
    <property type="match status" value="1"/>
</dbReference>
<dbReference type="GO" id="GO:0005509">
    <property type="term" value="F:calcium ion binding"/>
    <property type="evidence" value="ECO:0007669"/>
    <property type="project" value="InterPro"/>
</dbReference>
<sequence>MRTLASLRDRGVPARPDAGFTLIEMLMALAVIGIVMSALAVFFTNSMTFTGQQRSEQVAIQLAGDGIERARALKGSSLRAGRGRTSSENQWHEIESKAGEGGDRVAKEVFSHLRSMKIEWDPMLESAPTAGEKAPLPTAPDVVTVNGVEYTRNWYVGRCRQQAVSASTQNQVCDKPGPTPGPADVPFFRVVVAVTWAHKGCEAGKCVYVTSTLVSSASDAVFHIKRPPPRISNPGATFGYRTVDMSLQLLATGGRLPLIWKVEGLPAGLSASESGLISGKPTVLGKFTVTATVTDRRADTDTVEFPLTVNDLPGLAAVEDQATRAGTAVSLAIPVSGGRTPLTWSATGLPAGLSINASTGVISGTPTTYGTKTVTVKVTDQGGKTDSVTFTWEVLTLAVADSGPRTNYIRDQISGVRLTVSGGDAPYTWRAENLPDGLSINALTGEISGTARWGTRYLTTVYVKDSAGDEVARRFVWNILAKQPNDLSVATPNPSAPDQIGTAGQPVALTVKASGGSNSGYNTWSATGLPPGLSIAQSGQYDGEITGTPTTRGTYMVTLDVVDSTQKWATLMFTWTVR</sequence>
<dbReference type="Pfam" id="PF07963">
    <property type="entry name" value="N_methyl"/>
    <property type="match status" value="1"/>
</dbReference>
<dbReference type="SUPFAM" id="SSF49313">
    <property type="entry name" value="Cadherin-like"/>
    <property type="match status" value="4"/>
</dbReference>
<dbReference type="RefSeq" id="WP_203890102.1">
    <property type="nucleotide sequence ID" value="NZ_BOOH01000016.1"/>
</dbReference>
<gene>
    <name evidence="2" type="ORF">Plo01_18600</name>
</gene>
<dbReference type="AlphaFoldDB" id="A0A8J3RFQ8"/>
<name>A0A8J3RFQ8_9ACTN</name>
<evidence type="ECO:0000313" key="3">
    <source>
        <dbReference type="Proteomes" id="UP000616724"/>
    </source>
</evidence>
<dbReference type="NCBIfam" id="TIGR02532">
    <property type="entry name" value="IV_pilin_GFxxxE"/>
    <property type="match status" value="1"/>
</dbReference>
<comment type="caution">
    <text evidence="2">The sequence shown here is derived from an EMBL/GenBank/DDBJ whole genome shotgun (WGS) entry which is preliminary data.</text>
</comment>
<reference evidence="2 3" key="1">
    <citation type="submission" date="2021-01" db="EMBL/GenBank/DDBJ databases">
        <title>Whole genome shotgun sequence of Planobispora longispora NBRC 13918.</title>
        <authorList>
            <person name="Komaki H."/>
            <person name="Tamura T."/>
        </authorList>
    </citation>
    <scope>NUCLEOTIDE SEQUENCE [LARGE SCALE GENOMIC DNA]</scope>
    <source>
        <strain evidence="2 3">NBRC 13918</strain>
    </source>
</reference>
<dbReference type="SUPFAM" id="SSF54523">
    <property type="entry name" value="Pili subunits"/>
    <property type="match status" value="1"/>
</dbReference>
<evidence type="ECO:0008006" key="4">
    <source>
        <dbReference type="Google" id="ProtNLM"/>
    </source>
</evidence>
<keyword evidence="1" id="KW-1133">Transmembrane helix</keyword>